<protein>
    <submittedName>
        <fullName evidence="1">Uncharacterized protein</fullName>
    </submittedName>
</protein>
<dbReference type="EMBL" id="WJXW01000001">
    <property type="protein sequence ID" value="KAF9741804.1"/>
    <property type="molecule type" value="Genomic_DNA"/>
</dbReference>
<name>A0A9P6KXA8_9PLEO</name>
<evidence type="ECO:0000313" key="2">
    <source>
        <dbReference type="Proteomes" id="UP000756921"/>
    </source>
</evidence>
<gene>
    <name evidence="1" type="ORF">PMIN01_01343</name>
</gene>
<keyword evidence="2" id="KW-1185">Reference proteome</keyword>
<dbReference type="AlphaFoldDB" id="A0A9P6KXA8"/>
<comment type="caution">
    <text evidence="1">The sequence shown here is derived from an EMBL/GenBank/DDBJ whole genome shotgun (WGS) entry which is preliminary data.</text>
</comment>
<reference evidence="1" key="1">
    <citation type="journal article" date="2020" name="Mol. Plant Microbe Interact.">
        <title>Genome Sequence of the Biocontrol Agent Coniothyrium minitans strain Conio (IMI 134523).</title>
        <authorList>
            <person name="Patel D."/>
            <person name="Shittu T.A."/>
            <person name="Baroncelli R."/>
            <person name="Muthumeenakshi S."/>
            <person name="Osborne T.H."/>
            <person name="Janganan T.K."/>
            <person name="Sreenivasaprasad S."/>
        </authorList>
    </citation>
    <scope>NUCLEOTIDE SEQUENCE</scope>
    <source>
        <strain evidence="1">Conio</strain>
    </source>
</reference>
<organism evidence="1 2">
    <name type="scientific">Paraphaeosphaeria minitans</name>
    <dbReference type="NCBI Taxonomy" id="565426"/>
    <lineage>
        <taxon>Eukaryota</taxon>
        <taxon>Fungi</taxon>
        <taxon>Dikarya</taxon>
        <taxon>Ascomycota</taxon>
        <taxon>Pezizomycotina</taxon>
        <taxon>Dothideomycetes</taxon>
        <taxon>Pleosporomycetidae</taxon>
        <taxon>Pleosporales</taxon>
        <taxon>Massarineae</taxon>
        <taxon>Didymosphaeriaceae</taxon>
        <taxon>Paraphaeosphaeria</taxon>
    </lineage>
</organism>
<dbReference type="OrthoDB" id="10510255at2759"/>
<sequence>MVIESVVAGEGDLQGDNDPGDIGTYLHNLLFVNRQISHLALFCLYRKIIYNNFPGNPDALQKLIIPLLSNPAKAKLVKSFNMQRFDQDARQSDEHILKNHELTWEQRFDLRQIPNVLKKYEGSLETKKGRDRDFYRDFLMSATLA</sequence>
<dbReference type="Proteomes" id="UP000756921">
    <property type="component" value="Unassembled WGS sequence"/>
</dbReference>
<proteinExistence type="predicted"/>
<accession>A0A9P6KXA8</accession>
<evidence type="ECO:0000313" key="1">
    <source>
        <dbReference type="EMBL" id="KAF9741804.1"/>
    </source>
</evidence>